<organism evidence="2 3">
    <name type="scientific">Extremus antarcticus</name>
    <dbReference type="NCBI Taxonomy" id="702011"/>
    <lineage>
        <taxon>Eukaryota</taxon>
        <taxon>Fungi</taxon>
        <taxon>Dikarya</taxon>
        <taxon>Ascomycota</taxon>
        <taxon>Pezizomycotina</taxon>
        <taxon>Dothideomycetes</taxon>
        <taxon>Dothideomycetidae</taxon>
        <taxon>Mycosphaerellales</taxon>
        <taxon>Extremaceae</taxon>
        <taxon>Extremus</taxon>
    </lineage>
</organism>
<evidence type="ECO:0000256" key="1">
    <source>
        <dbReference type="SAM" id="MobiDB-lite"/>
    </source>
</evidence>
<feature type="compositionally biased region" description="Basic and acidic residues" evidence="1">
    <location>
        <begin position="142"/>
        <end position="161"/>
    </location>
</feature>
<feature type="compositionally biased region" description="Acidic residues" evidence="1">
    <location>
        <begin position="229"/>
        <end position="238"/>
    </location>
</feature>
<protein>
    <submittedName>
        <fullName evidence="2">Uncharacterized protein</fullName>
    </submittedName>
</protein>
<feature type="region of interest" description="Disordered" evidence="1">
    <location>
        <begin position="139"/>
        <end position="238"/>
    </location>
</feature>
<dbReference type="Proteomes" id="UP001271007">
    <property type="component" value="Unassembled WGS sequence"/>
</dbReference>
<name>A0AAJ0GAL4_9PEZI</name>
<dbReference type="AlphaFoldDB" id="A0AAJ0GAL4"/>
<comment type="caution">
    <text evidence="2">The sequence shown here is derived from an EMBL/GenBank/DDBJ whole genome shotgun (WGS) entry which is preliminary data.</text>
</comment>
<accession>A0AAJ0GAL4</accession>
<evidence type="ECO:0000313" key="3">
    <source>
        <dbReference type="Proteomes" id="UP001271007"/>
    </source>
</evidence>
<feature type="compositionally biased region" description="Polar residues" evidence="1">
    <location>
        <begin position="170"/>
        <end position="182"/>
    </location>
</feature>
<sequence>MDINAPLDLTCRRPGCVAKGEKKVLVYEFQTRDADRVMQGSRLNVLHEICYEKLQQMCDSHLQWAKKDISPDHPRFEIYAKDLTGHAVCDGIAAARGEHYWPVHLGQHPFHQVHILFDAATAEEARDKYYFCARVARPQGSEPKRTEEAPRAAPEEARPLKDFSIPIQRLEQQVFGSTDGATSRSRDNDNDDSSGTLKARGGGSSSESTVGEESTDEDNVDEYTTHEEDYGDDNVEENDITHRFVYIRGMRY</sequence>
<reference evidence="2" key="1">
    <citation type="submission" date="2023-04" db="EMBL/GenBank/DDBJ databases">
        <title>Black Yeasts Isolated from many extreme environments.</title>
        <authorList>
            <person name="Coleine C."/>
            <person name="Stajich J.E."/>
            <person name="Selbmann L."/>
        </authorList>
    </citation>
    <scope>NUCLEOTIDE SEQUENCE</scope>
    <source>
        <strain evidence="2">CCFEE 5312</strain>
    </source>
</reference>
<gene>
    <name evidence="2" type="ORF">LTR09_004284</name>
</gene>
<keyword evidence="3" id="KW-1185">Reference proteome</keyword>
<evidence type="ECO:0000313" key="2">
    <source>
        <dbReference type="EMBL" id="KAK3054555.1"/>
    </source>
</evidence>
<proteinExistence type="predicted"/>
<dbReference type="EMBL" id="JAWDJX010000011">
    <property type="protein sequence ID" value="KAK3054555.1"/>
    <property type="molecule type" value="Genomic_DNA"/>
</dbReference>